<feature type="transmembrane region" description="Helical" evidence="9">
    <location>
        <begin position="158"/>
        <end position="178"/>
    </location>
</feature>
<dbReference type="GO" id="GO:0005524">
    <property type="term" value="F:ATP binding"/>
    <property type="evidence" value="ECO:0007669"/>
    <property type="project" value="UniProtKB-KW"/>
</dbReference>
<keyword evidence="2" id="KW-0813">Transport</keyword>
<feature type="transmembrane region" description="Helical" evidence="9">
    <location>
        <begin position="264"/>
        <end position="281"/>
    </location>
</feature>
<dbReference type="NCBIfam" id="TIGR02857">
    <property type="entry name" value="CydD"/>
    <property type="match status" value="1"/>
</dbReference>
<feature type="domain" description="ABC transporter" evidence="10">
    <location>
        <begin position="334"/>
        <end position="568"/>
    </location>
</feature>
<dbReference type="InterPro" id="IPR014216">
    <property type="entry name" value="ABC_transptr_CydD"/>
</dbReference>
<evidence type="ECO:0000313" key="12">
    <source>
        <dbReference type="EMBL" id="OIJ11281.1"/>
    </source>
</evidence>
<gene>
    <name evidence="12" type="ORF">BKP37_16290</name>
</gene>
<evidence type="ECO:0000256" key="4">
    <source>
        <dbReference type="ARBA" id="ARBA00022692"/>
    </source>
</evidence>
<evidence type="ECO:0000259" key="10">
    <source>
        <dbReference type="PROSITE" id="PS50893"/>
    </source>
</evidence>
<dbReference type="InterPro" id="IPR003439">
    <property type="entry name" value="ABC_transporter-like_ATP-bd"/>
</dbReference>
<dbReference type="Gene3D" id="3.40.50.300">
    <property type="entry name" value="P-loop containing nucleotide triphosphate hydrolases"/>
    <property type="match status" value="1"/>
</dbReference>
<dbReference type="Gene3D" id="1.20.1560.10">
    <property type="entry name" value="ABC transporter type 1, transmembrane domain"/>
    <property type="match status" value="1"/>
</dbReference>
<dbReference type="InterPro" id="IPR017871">
    <property type="entry name" value="ABC_transporter-like_CS"/>
</dbReference>
<dbReference type="SMART" id="SM00382">
    <property type="entry name" value="AAA"/>
    <property type="match status" value="1"/>
</dbReference>
<evidence type="ECO:0000256" key="8">
    <source>
        <dbReference type="ARBA" id="ARBA00023136"/>
    </source>
</evidence>
<feature type="transmembrane region" description="Helical" evidence="9">
    <location>
        <begin position="15"/>
        <end position="36"/>
    </location>
</feature>
<dbReference type="GO" id="GO:0016887">
    <property type="term" value="F:ATP hydrolysis activity"/>
    <property type="evidence" value="ECO:0007669"/>
    <property type="project" value="InterPro"/>
</dbReference>
<dbReference type="FunFam" id="3.40.50.300:FF:000221">
    <property type="entry name" value="Multidrug ABC transporter ATP-binding protein"/>
    <property type="match status" value="1"/>
</dbReference>
<dbReference type="GO" id="GO:0005886">
    <property type="term" value="C:plasma membrane"/>
    <property type="evidence" value="ECO:0007669"/>
    <property type="project" value="UniProtKB-SubCell"/>
</dbReference>
<keyword evidence="5" id="KW-0547">Nucleotide-binding</keyword>
<evidence type="ECO:0000256" key="5">
    <source>
        <dbReference type="ARBA" id="ARBA00022741"/>
    </source>
</evidence>
<dbReference type="Pfam" id="PF00005">
    <property type="entry name" value="ABC_tran"/>
    <property type="match status" value="1"/>
</dbReference>
<organism evidence="12 13">
    <name type="scientific">Anaerobacillus alkalilacustris</name>
    <dbReference type="NCBI Taxonomy" id="393763"/>
    <lineage>
        <taxon>Bacteria</taxon>
        <taxon>Bacillati</taxon>
        <taxon>Bacillota</taxon>
        <taxon>Bacilli</taxon>
        <taxon>Bacillales</taxon>
        <taxon>Bacillaceae</taxon>
        <taxon>Anaerobacillus</taxon>
    </lineage>
</organism>
<dbReference type="GO" id="GO:0042883">
    <property type="term" value="P:cysteine transport"/>
    <property type="evidence" value="ECO:0007669"/>
    <property type="project" value="InterPro"/>
</dbReference>
<feature type="transmembrane region" description="Helical" evidence="9">
    <location>
        <begin position="56"/>
        <end position="86"/>
    </location>
</feature>
<comment type="subcellular location">
    <subcellularLocation>
        <location evidence="1">Cell membrane</location>
        <topology evidence="1">Multi-pass membrane protein</topology>
    </subcellularLocation>
</comment>
<dbReference type="PANTHER" id="PTHR24221">
    <property type="entry name" value="ATP-BINDING CASSETTE SUB-FAMILY B"/>
    <property type="match status" value="1"/>
</dbReference>
<dbReference type="PANTHER" id="PTHR24221:SF590">
    <property type="entry name" value="COMPONENT LINKED WITH THE ASSEMBLY OF CYTOCHROME' TRANSPORT TRANSMEMBRANE ATP-BINDING PROTEIN ABC TRANSPORTER CYDD-RELATED"/>
    <property type="match status" value="1"/>
</dbReference>
<proteinExistence type="predicted"/>
<feature type="transmembrane region" description="Helical" evidence="9">
    <location>
        <begin position="237"/>
        <end position="258"/>
    </location>
</feature>
<dbReference type="OrthoDB" id="9806127at2"/>
<evidence type="ECO:0000256" key="2">
    <source>
        <dbReference type="ARBA" id="ARBA00022448"/>
    </source>
</evidence>
<comment type="caution">
    <text evidence="12">The sequence shown here is derived from an EMBL/GenBank/DDBJ whole genome shotgun (WGS) entry which is preliminary data.</text>
</comment>
<reference evidence="12 13" key="1">
    <citation type="submission" date="2016-10" db="EMBL/GenBank/DDBJ databases">
        <title>Draft genome sequences of four alkaliphilic bacteria belonging to the Anaerobacillus genus.</title>
        <authorList>
            <person name="Bassil N.M."/>
            <person name="Lloyd J.R."/>
        </authorList>
    </citation>
    <scope>NUCLEOTIDE SEQUENCE [LARGE SCALE GENOMIC DNA]</scope>
    <source>
        <strain evidence="12 13">DSM 18345</strain>
    </source>
</reference>
<evidence type="ECO:0000256" key="6">
    <source>
        <dbReference type="ARBA" id="ARBA00022840"/>
    </source>
</evidence>
<evidence type="ECO:0000256" key="7">
    <source>
        <dbReference type="ARBA" id="ARBA00022989"/>
    </source>
</evidence>
<dbReference type="InterPro" id="IPR036640">
    <property type="entry name" value="ABC1_TM_sf"/>
</dbReference>
<dbReference type="InterPro" id="IPR039421">
    <property type="entry name" value="Type_1_exporter"/>
</dbReference>
<keyword evidence="6" id="KW-0067">ATP-binding</keyword>
<keyword evidence="4 9" id="KW-0812">Transmembrane</keyword>
<feature type="domain" description="ABC transmembrane type-1" evidence="11">
    <location>
        <begin position="17"/>
        <end position="300"/>
    </location>
</feature>
<dbReference type="EMBL" id="MLQR01000043">
    <property type="protein sequence ID" value="OIJ11281.1"/>
    <property type="molecule type" value="Genomic_DNA"/>
</dbReference>
<dbReference type="AlphaFoldDB" id="A0A1S2LFW6"/>
<protein>
    <submittedName>
        <fullName evidence="12">Thiol reductant ABC exporter subunit CydD</fullName>
    </submittedName>
</protein>
<feature type="transmembrane region" description="Helical" evidence="9">
    <location>
        <begin position="132"/>
        <end position="152"/>
    </location>
</feature>
<dbReference type="SUPFAM" id="SSF90123">
    <property type="entry name" value="ABC transporter transmembrane region"/>
    <property type="match status" value="1"/>
</dbReference>
<dbReference type="CDD" id="cd18584">
    <property type="entry name" value="ABC_6TM_AarD_CydD"/>
    <property type="match status" value="1"/>
</dbReference>
<keyword evidence="7 9" id="KW-1133">Transmembrane helix</keyword>
<dbReference type="PROSITE" id="PS50893">
    <property type="entry name" value="ABC_TRANSPORTER_2"/>
    <property type="match status" value="1"/>
</dbReference>
<keyword evidence="8 9" id="KW-0472">Membrane</keyword>
<evidence type="ECO:0000256" key="3">
    <source>
        <dbReference type="ARBA" id="ARBA00022475"/>
    </source>
</evidence>
<keyword evidence="13" id="KW-1185">Reference proteome</keyword>
<keyword evidence="3" id="KW-1003">Cell membrane</keyword>
<sequence length="574" mass="63540">MNKRLNEEAKVKGKIFVFLLVFATIGGALAISQAILIATIVDQVFLKEKGLSDVTLLLFILLLVFLSRSLLSYITTGFGVKVATFVKTNIRKRLMNKLAKSEASHLYKEKTGKRVSVLTDAVDQLDAYYTSFLPQVIQAGVIPLMILVAVFTKNIYSGLIMLITAPLIPFFMIIIGSMTEKKSREQMDSMLKFSGHFLDVLQGLPILKVFGQSQKQRSEIVTMSNQFRDTTMEVLKIAFISSLMLEVLATIATAMIAVEVGMRLLFGYITFHTAFFVLLLAPELYMPLKNLGSSFHSGKNSIAAAETIWEVLDEEENSPVWGEKRLENTNRLLVNVENVSFQYTEEIATLKNVNVSIEAGQRVAFVGRSGSGKTTLLKIILGMLPPSEGNVSVNGMPLTEVEEEEWLSHIAYVSQEPYLFSGTILQNIRMGNEKADVDQVFLAAKEAGVDRFVNELPNGYDTHLGEAGLGLSGGEKQRVALARAFLKDAKLVLLDEPTAGLDLETEYYLQNAIDKLCKKATVITVAHRLQTIIAADKIVLFSNGEVAAIGTHEQLQTENELYNKLVSVYRGEDK</sequence>
<dbReference type="InterPro" id="IPR011527">
    <property type="entry name" value="ABC1_TM_dom"/>
</dbReference>
<dbReference type="InterPro" id="IPR003593">
    <property type="entry name" value="AAA+_ATPase"/>
</dbReference>
<dbReference type="PROSITE" id="PS50929">
    <property type="entry name" value="ABC_TM1F"/>
    <property type="match status" value="1"/>
</dbReference>
<dbReference type="InterPro" id="IPR027417">
    <property type="entry name" value="P-loop_NTPase"/>
</dbReference>
<evidence type="ECO:0000313" key="13">
    <source>
        <dbReference type="Proteomes" id="UP000179524"/>
    </source>
</evidence>
<dbReference type="Proteomes" id="UP000179524">
    <property type="component" value="Unassembled WGS sequence"/>
</dbReference>
<dbReference type="SUPFAM" id="SSF52540">
    <property type="entry name" value="P-loop containing nucleoside triphosphate hydrolases"/>
    <property type="match status" value="1"/>
</dbReference>
<name>A0A1S2LFW6_9BACI</name>
<accession>A0A1S2LFW6</accession>
<dbReference type="PROSITE" id="PS00211">
    <property type="entry name" value="ABC_TRANSPORTER_1"/>
    <property type="match status" value="1"/>
</dbReference>
<evidence type="ECO:0000256" key="9">
    <source>
        <dbReference type="SAM" id="Phobius"/>
    </source>
</evidence>
<evidence type="ECO:0000259" key="11">
    <source>
        <dbReference type="PROSITE" id="PS50929"/>
    </source>
</evidence>
<dbReference type="GO" id="GO:0140359">
    <property type="term" value="F:ABC-type transporter activity"/>
    <property type="evidence" value="ECO:0007669"/>
    <property type="project" value="InterPro"/>
</dbReference>
<evidence type="ECO:0000256" key="1">
    <source>
        <dbReference type="ARBA" id="ARBA00004651"/>
    </source>
</evidence>
<dbReference type="Pfam" id="PF00664">
    <property type="entry name" value="ABC_membrane"/>
    <property type="match status" value="1"/>
</dbReference>